<gene>
    <name evidence="8" type="ORF">ACFSC3_11290</name>
</gene>
<feature type="transmembrane region" description="Helical" evidence="6">
    <location>
        <begin position="194"/>
        <end position="214"/>
    </location>
</feature>
<dbReference type="Gene3D" id="1.10.3730.20">
    <property type="match status" value="1"/>
</dbReference>
<evidence type="ECO:0000256" key="6">
    <source>
        <dbReference type="SAM" id="Phobius"/>
    </source>
</evidence>
<feature type="transmembrane region" description="Helical" evidence="6">
    <location>
        <begin position="161"/>
        <end position="182"/>
    </location>
</feature>
<feature type="transmembrane region" description="Helical" evidence="6">
    <location>
        <begin position="250"/>
        <end position="270"/>
    </location>
</feature>
<evidence type="ECO:0000256" key="1">
    <source>
        <dbReference type="ARBA" id="ARBA00004141"/>
    </source>
</evidence>
<comment type="caution">
    <text evidence="8">The sequence shown here is derived from an EMBL/GenBank/DDBJ whole genome shotgun (WGS) entry which is preliminary data.</text>
</comment>
<dbReference type="EMBL" id="JBHUFC010000003">
    <property type="protein sequence ID" value="MFD1788157.1"/>
    <property type="molecule type" value="Genomic_DNA"/>
</dbReference>
<evidence type="ECO:0000313" key="8">
    <source>
        <dbReference type="EMBL" id="MFD1788157.1"/>
    </source>
</evidence>
<feature type="transmembrane region" description="Helical" evidence="6">
    <location>
        <begin position="133"/>
        <end position="155"/>
    </location>
</feature>
<keyword evidence="3 6" id="KW-0812">Transmembrane</keyword>
<proteinExistence type="inferred from homology"/>
<organism evidence="8 9">
    <name type="scientific">Sphingomonas floccifaciens</name>
    <dbReference type="NCBI Taxonomy" id="1844115"/>
    <lineage>
        <taxon>Bacteria</taxon>
        <taxon>Pseudomonadati</taxon>
        <taxon>Pseudomonadota</taxon>
        <taxon>Alphaproteobacteria</taxon>
        <taxon>Sphingomonadales</taxon>
        <taxon>Sphingomonadaceae</taxon>
        <taxon>Sphingomonas</taxon>
    </lineage>
</organism>
<feature type="transmembrane region" description="Helical" evidence="6">
    <location>
        <begin position="276"/>
        <end position="293"/>
    </location>
</feature>
<feature type="transmembrane region" description="Helical" evidence="6">
    <location>
        <begin position="105"/>
        <end position="126"/>
    </location>
</feature>
<evidence type="ECO:0000256" key="4">
    <source>
        <dbReference type="ARBA" id="ARBA00022989"/>
    </source>
</evidence>
<feature type="transmembrane region" description="Helical" evidence="6">
    <location>
        <begin position="12"/>
        <end position="30"/>
    </location>
</feature>
<dbReference type="RefSeq" id="WP_380940527.1">
    <property type="nucleotide sequence ID" value="NZ_JBHUFC010000003.1"/>
</dbReference>
<evidence type="ECO:0000256" key="3">
    <source>
        <dbReference type="ARBA" id="ARBA00022692"/>
    </source>
</evidence>
<evidence type="ECO:0000256" key="2">
    <source>
        <dbReference type="ARBA" id="ARBA00009853"/>
    </source>
</evidence>
<reference evidence="9" key="1">
    <citation type="journal article" date="2019" name="Int. J. Syst. Evol. Microbiol.">
        <title>The Global Catalogue of Microorganisms (GCM) 10K type strain sequencing project: providing services to taxonomists for standard genome sequencing and annotation.</title>
        <authorList>
            <consortium name="The Broad Institute Genomics Platform"/>
            <consortium name="The Broad Institute Genome Sequencing Center for Infectious Disease"/>
            <person name="Wu L."/>
            <person name="Ma J."/>
        </authorList>
    </citation>
    <scope>NUCLEOTIDE SEQUENCE [LARGE SCALE GENOMIC DNA]</scope>
    <source>
        <strain evidence="9">Q85</strain>
    </source>
</reference>
<evidence type="ECO:0000313" key="9">
    <source>
        <dbReference type="Proteomes" id="UP001597283"/>
    </source>
</evidence>
<dbReference type="Pfam" id="PF00892">
    <property type="entry name" value="EamA"/>
    <property type="match status" value="2"/>
</dbReference>
<dbReference type="PANTHER" id="PTHR22911:SF6">
    <property type="entry name" value="SOLUTE CARRIER FAMILY 35 MEMBER G1"/>
    <property type="match status" value="1"/>
</dbReference>
<keyword evidence="4 6" id="KW-1133">Transmembrane helix</keyword>
<sequence length="300" mass="31083">MTSGEGEIIDTRPVALPLAFGVAALGILVFSGMDAVMKGLVIALGVYTTMVWRSLAGILVSGVLYAGLRSPWPSRAAMRLHLIRGLVSTVMALGFFWGLARVPMAQAIALAFIAPILSLFLAALILKERVPRGSVVACACAAVGVALILTGQARAEMGAEAFAGTIAVLASAVCYAFNIVLMRAQAQVAEPVEVAFWQSVIVGACLLPAAPWFASVPAAGHWPAIGGAAVLATASLLLLGWAYRHGPASYLAPTEYTSFIWAAILGWLVFDETLSPWTVAGAVAIVAGSLIAARSKPVVV</sequence>
<name>A0ABW4NDE1_9SPHN</name>
<feature type="domain" description="EamA" evidence="7">
    <location>
        <begin position="23"/>
        <end position="150"/>
    </location>
</feature>
<dbReference type="InterPro" id="IPR000620">
    <property type="entry name" value="EamA_dom"/>
</dbReference>
<evidence type="ECO:0000259" key="7">
    <source>
        <dbReference type="Pfam" id="PF00892"/>
    </source>
</evidence>
<comment type="subcellular location">
    <subcellularLocation>
        <location evidence="1">Membrane</location>
        <topology evidence="1">Multi-pass membrane protein</topology>
    </subcellularLocation>
</comment>
<dbReference type="InterPro" id="IPR037185">
    <property type="entry name" value="EmrE-like"/>
</dbReference>
<keyword evidence="5 6" id="KW-0472">Membrane</keyword>
<comment type="similarity">
    <text evidence="2">Belongs to the drug/metabolite transporter (DMT) superfamily. 10 TMS drug/metabolite exporter (DME) (TC 2.A.7.3) family.</text>
</comment>
<protein>
    <submittedName>
        <fullName evidence="8">DMT family transporter</fullName>
    </submittedName>
</protein>
<dbReference type="Proteomes" id="UP001597283">
    <property type="component" value="Unassembled WGS sequence"/>
</dbReference>
<feature type="transmembrane region" description="Helical" evidence="6">
    <location>
        <begin position="220"/>
        <end position="243"/>
    </location>
</feature>
<feature type="domain" description="EamA" evidence="7">
    <location>
        <begin position="164"/>
        <end position="292"/>
    </location>
</feature>
<evidence type="ECO:0000256" key="5">
    <source>
        <dbReference type="ARBA" id="ARBA00023136"/>
    </source>
</evidence>
<feature type="transmembrane region" description="Helical" evidence="6">
    <location>
        <begin position="50"/>
        <end position="68"/>
    </location>
</feature>
<keyword evidence="9" id="KW-1185">Reference proteome</keyword>
<dbReference type="SUPFAM" id="SSF103481">
    <property type="entry name" value="Multidrug resistance efflux transporter EmrE"/>
    <property type="match status" value="2"/>
</dbReference>
<dbReference type="PANTHER" id="PTHR22911">
    <property type="entry name" value="ACYL-MALONYL CONDENSING ENZYME-RELATED"/>
    <property type="match status" value="1"/>
</dbReference>
<feature type="transmembrane region" description="Helical" evidence="6">
    <location>
        <begin position="80"/>
        <end position="99"/>
    </location>
</feature>
<accession>A0ABW4NDE1</accession>